<dbReference type="EMBL" id="CP090033">
    <property type="protein sequence ID" value="UPK94699.1"/>
    <property type="molecule type" value="Genomic_DNA"/>
</dbReference>
<protein>
    <submittedName>
        <fullName evidence="1">Uncharacterized protein</fullName>
    </submittedName>
</protein>
<gene>
    <name evidence="1" type="ORF">LCI18_005634</name>
</gene>
<name>A0ACD3Z0C0_FUSSC</name>
<evidence type="ECO:0000313" key="2">
    <source>
        <dbReference type="Proteomes" id="UP000830768"/>
    </source>
</evidence>
<organism evidence="1 2">
    <name type="scientific">Fusarium solani subsp. cucurbitae</name>
    <name type="common">Neocosmosporum cucurbitae</name>
    <dbReference type="NCBI Taxonomy" id="2747967"/>
    <lineage>
        <taxon>Eukaryota</taxon>
        <taxon>Fungi</taxon>
        <taxon>Dikarya</taxon>
        <taxon>Ascomycota</taxon>
        <taxon>Pezizomycotina</taxon>
        <taxon>Sordariomycetes</taxon>
        <taxon>Hypocreomycetidae</taxon>
        <taxon>Hypocreales</taxon>
        <taxon>Nectriaceae</taxon>
        <taxon>Fusarium</taxon>
        <taxon>Fusarium solani species complex</taxon>
    </lineage>
</organism>
<evidence type="ECO:0000313" key="1">
    <source>
        <dbReference type="EMBL" id="UPK94699.1"/>
    </source>
</evidence>
<accession>A0ACD3Z0C0</accession>
<proteinExistence type="predicted"/>
<keyword evidence="2" id="KW-1185">Reference proteome</keyword>
<reference evidence="1" key="1">
    <citation type="submission" date="2021-11" db="EMBL/GenBank/DDBJ databases">
        <title>Fusarium solani-melongenae Genome sequencing and assembly.</title>
        <authorList>
            <person name="Xie S."/>
            <person name="Huang L."/>
            <person name="Zhang X."/>
        </authorList>
    </citation>
    <scope>NUCLEOTIDE SEQUENCE</scope>
    <source>
        <strain evidence="1">CRI 24-3</strain>
    </source>
</reference>
<sequence>MRCSDHEFSESTISVWMGVTGVGKSTFISRLTGEDAGIGHDLTSYTQGFGIYSMTIADRVVYLVDTPGFNDTWRSDFEILKEISFIASQIYRQGMKLAGILYLHRISDNRVSSSAMKNFTLLEKICGPSGASRVFLVTTMWNLTDEGKLSHQEAKMREIRLVSTMEFWGTLFQQGSQNSRWRGDAKTALAIICELISLNDREGYVVQQIRRELVDKGKDLKETMAGRELLTTYKSSKRVYIEKIQSIKRRLAISDSDRSVFAERMKAYGQVLTKVLAEQQLVSVKLEEGRRAHQRLEADMVSNHTLLEEERRRWQLRRLKLDQEGRMGRRSRESLEAEHQRINEEESVFDELHQDNEEDVLEVEQTVARLRKRDVLKRNLLPFWGLLGGTGLAIAGAVTGLAPLAGAGIGVGFSYASRLVFSRRLESHHGKLSLWEPLLSGGQGASGASLD</sequence>
<dbReference type="Proteomes" id="UP000830768">
    <property type="component" value="Chromosome 4"/>
</dbReference>